<protein>
    <submittedName>
        <fullName evidence="2">Uncharacterized protein YpuA, DUF1002 family</fullName>
    </submittedName>
</protein>
<name>A0A1G9CBZ1_9BACL</name>
<keyword evidence="3" id="KW-1185">Reference proteome</keyword>
<keyword evidence="1" id="KW-0732">Signal</keyword>
<dbReference type="EMBL" id="FNFY01000004">
    <property type="protein sequence ID" value="SDK49136.1"/>
    <property type="molecule type" value="Genomic_DNA"/>
</dbReference>
<evidence type="ECO:0000313" key="2">
    <source>
        <dbReference type="EMBL" id="SDK49136.1"/>
    </source>
</evidence>
<reference evidence="3" key="1">
    <citation type="submission" date="2016-10" db="EMBL/GenBank/DDBJ databases">
        <authorList>
            <person name="Varghese N."/>
            <person name="Submissions S."/>
        </authorList>
    </citation>
    <scope>NUCLEOTIDE SEQUENCE [LARGE SCALE GENOMIC DNA]</scope>
    <source>
        <strain evidence="3">CGMCC 1.8895</strain>
    </source>
</reference>
<gene>
    <name evidence="2" type="ORF">SAMN05216216_10412</name>
</gene>
<dbReference type="Proteomes" id="UP000199008">
    <property type="component" value="Unassembled WGS sequence"/>
</dbReference>
<dbReference type="InterPro" id="IPR009343">
    <property type="entry name" value="DUF1002"/>
</dbReference>
<dbReference type="OrthoDB" id="9810153at2"/>
<proteinExistence type="predicted"/>
<feature type="signal peptide" evidence="1">
    <location>
        <begin position="1"/>
        <end position="24"/>
    </location>
</feature>
<organism evidence="2 3">
    <name type="scientific">Lacicoccus qingdaonensis</name>
    <dbReference type="NCBI Taxonomy" id="576118"/>
    <lineage>
        <taxon>Bacteria</taxon>
        <taxon>Bacillati</taxon>
        <taxon>Bacillota</taxon>
        <taxon>Bacilli</taxon>
        <taxon>Bacillales</taxon>
        <taxon>Salinicoccaceae</taxon>
        <taxon>Lacicoccus</taxon>
    </lineage>
</organism>
<accession>A0A1G9CBZ1</accession>
<dbReference type="AlphaFoldDB" id="A0A1G9CBZ1"/>
<evidence type="ECO:0000313" key="3">
    <source>
        <dbReference type="Proteomes" id="UP000199008"/>
    </source>
</evidence>
<feature type="chain" id="PRO_5011535188" evidence="1">
    <location>
        <begin position="25"/>
        <end position="320"/>
    </location>
</feature>
<dbReference type="STRING" id="576118.SAMN05216216_10412"/>
<evidence type="ECO:0000256" key="1">
    <source>
        <dbReference type="SAM" id="SignalP"/>
    </source>
</evidence>
<dbReference type="Pfam" id="PF06207">
    <property type="entry name" value="DUF1002"/>
    <property type="match status" value="1"/>
</dbReference>
<sequence>MYKKFTLLAMAVLLISIIPTTLKAASEWDNAVTIYGAALESDDNLRSETSGLLEAEDNDETGYVYSEDVNNYLGMLYDNSVLKSSIRIMQRDPGYGLNITLNESMGEITKITEETYQNALLTSGITDADVTIAAAEDVTGESALSGIYKAYEVQGEDIPEERTQNAQEELEAISDISEENSNVEGFSQVQLNKMITEIKIEIVNNYGGEVTEEDVRNIVDEKMQENGLQDILSQDQIDRIIVIIMNIQESGLFSGEEADRLIESSRNLVDQITSSDAFSDAQDKAEEIGQEIQESGAWDSFVTALRNFFNSIVDFFKNLF</sequence>